<dbReference type="Pfam" id="PF03141">
    <property type="entry name" value="Methyltransf_29"/>
    <property type="match status" value="1"/>
</dbReference>
<proteinExistence type="inferred from homology"/>
<dbReference type="PANTHER" id="PTHR10108:SF984">
    <property type="entry name" value="METHYLTRANSFERASE PMT21-RELATED"/>
    <property type="match status" value="1"/>
</dbReference>
<dbReference type="InterPro" id="IPR004159">
    <property type="entry name" value="Put_SAM_MeTrfase"/>
</dbReference>
<keyword evidence="2 3" id="KW-0325">Glycoprotein</keyword>
<keyword evidence="3" id="KW-0808">Transferase</keyword>
<dbReference type="PANTHER" id="PTHR10108">
    <property type="entry name" value="SAM-DEPENDENT METHYLTRANSFERASE"/>
    <property type="match status" value="1"/>
</dbReference>
<evidence type="ECO:0000256" key="2">
    <source>
        <dbReference type="ARBA" id="ARBA00023180"/>
    </source>
</evidence>
<gene>
    <name evidence="4" type="ORF">Fot_25992</name>
</gene>
<dbReference type="EC" id="2.1.1.-" evidence="3"/>
<evidence type="ECO:0000313" key="5">
    <source>
        <dbReference type="Proteomes" id="UP001604277"/>
    </source>
</evidence>
<reference evidence="5" key="1">
    <citation type="submission" date="2024-07" db="EMBL/GenBank/DDBJ databases">
        <title>Two chromosome-level genome assemblies of Korean endemic species Abeliophyllum distichum and Forsythia ovata (Oleaceae).</title>
        <authorList>
            <person name="Jang H."/>
        </authorList>
    </citation>
    <scope>NUCLEOTIDE SEQUENCE [LARGE SCALE GENOMIC DNA]</scope>
</reference>
<comment type="caution">
    <text evidence="4">The sequence shown here is derived from an EMBL/GenBank/DDBJ whole genome shotgun (WGS) entry which is preliminary data.</text>
</comment>
<comment type="subcellular location">
    <subcellularLocation>
        <location evidence="3">Membrane</location>
        <topology evidence="3">Single-pass type II membrane protein</topology>
    </subcellularLocation>
</comment>
<name>A0ABD1UAM4_9LAMI</name>
<organism evidence="4 5">
    <name type="scientific">Forsythia ovata</name>
    <dbReference type="NCBI Taxonomy" id="205694"/>
    <lineage>
        <taxon>Eukaryota</taxon>
        <taxon>Viridiplantae</taxon>
        <taxon>Streptophyta</taxon>
        <taxon>Embryophyta</taxon>
        <taxon>Tracheophyta</taxon>
        <taxon>Spermatophyta</taxon>
        <taxon>Magnoliopsida</taxon>
        <taxon>eudicotyledons</taxon>
        <taxon>Gunneridae</taxon>
        <taxon>Pentapetalae</taxon>
        <taxon>asterids</taxon>
        <taxon>lamiids</taxon>
        <taxon>Lamiales</taxon>
        <taxon>Oleaceae</taxon>
        <taxon>Forsythieae</taxon>
        <taxon>Forsythia</taxon>
    </lineage>
</organism>
<sequence>MGEEKPKSTGMWPTIKPFVNGGASGMLVICVIQPINMIKIWLKNVPYDWINKQKSNQHWLRKEVDNFLFPGGGTMFPNGVSEYVDSMQHMIPGMKDGTIRTTIDTRCEVASWGGDLLDPGILTISPAPRDNHEAQVQFALERGIPAILGTSQHSDCLSIQTLLTWHISQDA</sequence>
<evidence type="ECO:0000313" key="4">
    <source>
        <dbReference type="EMBL" id="KAL2522069.1"/>
    </source>
</evidence>
<keyword evidence="3" id="KW-0812">Transmembrane</keyword>
<dbReference type="Proteomes" id="UP001604277">
    <property type="component" value="Unassembled WGS sequence"/>
</dbReference>
<dbReference type="EMBL" id="JBFOLJ010000007">
    <property type="protein sequence ID" value="KAL2522069.1"/>
    <property type="molecule type" value="Genomic_DNA"/>
</dbReference>
<dbReference type="GO" id="GO:0008168">
    <property type="term" value="F:methyltransferase activity"/>
    <property type="evidence" value="ECO:0007669"/>
    <property type="project" value="UniProtKB-UniRule"/>
</dbReference>
<evidence type="ECO:0000256" key="3">
    <source>
        <dbReference type="RuleBase" id="RU366043"/>
    </source>
</evidence>
<keyword evidence="5" id="KW-1185">Reference proteome</keyword>
<dbReference type="AlphaFoldDB" id="A0ABD1UAM4"/>
<keyword evidence="1 3" id="KW-0489">Methyltransferase</keyword>
<comment type="similarity">
    <text evidence="3">Belongs to the methyltransferase superfamily.</text>
</comment>
<evidence type="ECO:0000256" key="1">
    <source>
        <dbReference type="ARBA" id="ARBA00022603"/>
    </source>
</evidence>
<dbReference type="GO" id="GO:0032259">
    <property type="term" value="P:methylation"/>
    <property type="evidence" value="ECO:0007669"/>
    <property type="project" value="UniProtKB-KW"/>
</dbReference>
<accession>A0ABD1UAM4</accession>
<keyword evidence="3" id="KW-0735">Signal-anchor</keyword>
<dbReference type="GO" id="GO:0016020">
    <property type="term" value="C:membrane"/>
    <property type="evidence" value="ECO:0007669"/>
    <property type="project" value="UniProtKB-SubCell"/>
</dbReference>
<protein>
    <recommendedName>
        <fullName evidence="3">Methyltransferase</fullName>
        <ecNumber evidence="3">2.1.1.-</ecNumber>
    </recommendedName>
</protein>